<dbReference type="Proteomes" id="UP000484381">
    <property type="component" value="Unassembled WGS sequence"/>
</dbReference>
<dbReference type="AlphaFoldDB" id="A0A7X1NH85"/>
<evidence type="ECO:0000313" key="1">
    <source>
        <dbReference type="EMBL" id="MPW21895.1"/>
    </source>
</evidence>
<gene>
    <name evidence="1" type="ORF">GCT13_34785</name>
</gene>
<dbReference type="EMBL" id="WHNP01000052">
    <property type="protein sequence ID" value="MPW21895.1"/>
    <property type="molecule type" value="Genomic_DNA"/>
</dbReference>
<sequence>MPAVKTHFQDLPVALDPAQRLEIAHRHFDVCALPIWQQLLAWCDRMIGVVDLLTTRDEHGRPSRGWIDRCAVGEFLFADCYTDRITQDRTLPHRNRHSA</sequence>
<evidence type="ECO:0000313" key="2">
    <source>
        <dbReference type="Proteomes" id="UP000484381"/>
    </source>
</evidence>
<name>A0A7X1NH85_9BURK</name>
<comment type="caution">
    <text evidence="1">The sequence shown here is derived from an EMBL/GenBank/DDBJ whole genome shotgun (WGS) entry which is preliminary data.</text>
</comment>
<reference evidence="1 2" key="1">
    <citation type="submission" date="2019-10" db="EMBL/GenBank/DDBJ databases">
        <title>Paraburkholderia sp. isolated from nodules of Mimosa pudica from Brazilian Atlantic Forest soils.</title>
        <authorList>
            <person name="Paulitsch F."/>
            <person name="Hungria M."/>
            <person name="Dall'Agnol R."/>
        </authorList>
    </citation>
    <scope>NUCLEOTIDE SEQUENCE [LARGE SCALE GENOMIC DNA]</scope>
    <source>
        <strain evidence="1 2">CNPSo 3157</strain>
    </source>
</reference>
<proteinExistence type="predicted"/>
<organism evidence="1 2">
    <name type="scientific">Paraburkholderia franconis</name>
    <dbReference type="NCBI Taxonomy" id="2654983"/>
    <lineage>
        <taxon>Bacteria</taxon>
        <taxon>Pseudomonadati</taxon>
        <taxon>Pseudomonadota</taxon>
        <taxon>Betaproteobacteria</taxon>
        <taxon>Burkholderiales</taxon>
        <taxon>Burkholderiaceae</taxon>
        <taxon>Paraburkholderia</taxon>
    </lineage>
</organism>
<dbReference type="RefSeq" id="WP_152766142.1">
    <property type="nucleotide sequence ID" value="NZ_WHNP01000052.1"/>
</dbReference>
<protein>
    <submittedName>
        <fullName evidence="1">Uncharacterized protein</fullName>
    </submittedName>
</protein>
<keyword evidence="2" id="KW-1185">Reference proteome</keyword>
<accession>A0A7X1NH85</accession>